<dbReference type="OMA" id="MAEYWPR"/>
<keyword evidence="2" id="KW-1185">Reference proteome</keyword>
<dbReference type="OrthoDB" id="10003767at2759"/>
<gene>
    <name evidence="1" type="ORF">ASPCAL07115</name>
</gene>
<protein>
    <submittedName>
        <fullName evidence="1">Uncharacterized protein</fullName>
    </submittedName>
</protein>
<dbReference type="AlphaFoldDB" id="A0A0U5G324"/>
<proteinExistence type="predicted"/>
<sequence>MAEYWPRLPDTAGVPCPVQFDEAELAEFHEQEEQLFALNSLVNYWLDRVGGVSEEGWVSNDRYDEAVRNIAELKAELIATAEGDEEDLRLWEKGWLFRDREESD</sequence>
<organism evidence="1 2">
    <name type="scientific">Aspergillus calidoustus</name>
    <dbReference type="NCBI Taxonomy" id="454130"/>
    <lineage>
        <taxon>Eukaryota</taxon>
        <taxon>Fungi</taxon>
        <taxon>Dikarya</taxon>
        <taxon>Ascomycota</taxon>
        <taxon>Pezizomycotina</taxon>
        <taxon>Eurotiomycetes</taxon>
        <taxon>Eurotiomycetidae</taxon>
        <taxon>Eurotiales</taxon>
        <taxon>Aspergillaceae</taxon>
        <taxon>Aspergillus</taxon>
        <taxon>Aspergillus subgen. Nidulantes</taxon>
    </lineage>
</organism>
<reference evidence="2" key="1">
    <citation type="journal article" date="2016" name="Genome Announc.">
        <title>Draft genome sequences of fungus Aspergillus calidoustus.</title>
        <authorList>
            <person name="Horn F."/>
            <person name="Linde J."/>
            <person name="Mattern D.J."/>
            <person name="Walther G."/>
            <person name="Guthke R."/>
            <person name="Scherlach K."/>
            <person name="Martin K."/>
            <person name="Brakhage A.A."/>
            <person name="Petzke L."/>
            <person name="Valiante V."/>
        </authorList>
    </citation>
    <scope>NUCLEOTIDE SEQUENCE [LARGE SCALE GENOMIC DNA]</scope>
    <source>
        <strain evidence="2">SF006504</strain>
    </source>
</reference>
<dbReference type="EMBL" id="CDMC01000005">
    <property type="protein sequence ID" value="CEL06003.1"/>
    <property type="molecule type" value="Genomic_DNA"/>
</dbReference>
<accession>A0A0U5G324</accession>
<evidence type="ECO:0000313" key="2">
    <source>
        <dbReference type="Proteomes" id="UP000054771"/>
    </source>
</evidence>
<dbReference type="Proteomes" id="UP000054771">
    <property type="component" value="Unassembled WGS sequence"/>
</dbReference>
<name>A0A0U5G324_ASPCI</name>
<evidence type="ECO:0000313" key="1">
    <source>
        <dbReference type="EMBL" id="CEL06003.1"/>
    </source>
</evidence>